<dbReference type="EMBL" id="KZ678128">
    <property type="protein sequence ID" value="PSN75006.1"/>
    <property type="molecule type" value="Genomic_DNA"/>
</dbReference>
<organism evidence="2 3">
    <name type="scientific">Corynespora cassiicola Philippines</name>
    <dbReference type="NCBI Taxonomy" id="1448308"/>
    <lineage>
        <taxon>Eukaryota</taxon>
        <taxon>Fungi</taxon>
        <taxon>Dikarya</taxon>
        <taxon>Ascomycota</taxon>
        <taxon>Pezizomycotina</taxon>
        <taxon>Dothideomycetes</taxon>
        <taxon>Pleosporomycetidae</taxon>
        <taxon>Pleosporales</taxon>
        <taxon>Corynesporascaceae</taxon>
        <taxon>Corynespora</taxon>
    </lineage>
</organism>
<evidence type="ECO:0000313" key="2">
    <source>
        <dbReference type="EMBL" id="PSN75006.1"/>
    </source>
</evidence>
<evidence type="ECO:0008006" key="4">
    <source>
        <dbReference type="Google" id="ProtNLM"/>
    </source>
</evidence>
<dbReference type="AlphaFoldDB" id="A0A2T2PBT4"/>
<sequence>MIFTNTISLILALAPATIFAAPAYARESVVGGIAKRSLSASTVKALTDGVCDVSKAVLPIAPSPLPVPESNIYLSHVAIGRGTQNYTCASSLESDVPKANGAIATLYNATCSAVRAPAVLADVTALALTYAIPSSDIADHMLSGHHEFNSESKPFFKLQTETVDFGYMQAALNASTPAPKVEGRDDVPWLKLTGTKGDYAAVYRVNTAGGTAPATCKGVNGSFTIEYAAEYWFYKEA</sequence>
<evidence type="ECO:0000313" key="3">
    <source>
        <dbReference type="Proteomes" id="UP000240883"/>
    </source>
</evidence>
<dbReference type="Pfam" id="PF11937">
    <property type="entry name" value="DUF3455"/>
    <property type="match status" value="1"/>
</dbReference>
<gene>
    <name evidence="2" type="ORF">BS50DRAFT_671272</name>
</gene>
<dbReference type="Proteomes" id="UP000240883">
    <property type="component" value="Unassembled WGS sequence"/>
</dbReference>
<feature type="signal peptide" evidence="1">
    <location>
        <begin position="1"/>
        <end position="25"/>
    </location>
</feature>
<dbReference type="OrthoDB" id="1859733at2759"/>
<dbReference type="InterPro" id="IPR021851">
    <property type="entry name" value="DUF3455"/>
</dbReference>
<evidence type="ECO:0000256" key="1">
    <source>
        <dbReference type="SAM" id="SignalP"/>
    </source>
</evidence>
<keyword evidence="1" id="KW-0732">Signal</keyword>
<name>A0A2T2PBT4_CORCC</name>
<protein>
    <recommendedName>
        <fullName evidence="4">Malate dehydrogenase</fullName>
    </recommendedName>
</protein>
<dbReference type="PANTHER" id="PTHR35567:SF1">
    <property type="entry name" value="CONSERVED FUNGAL PROTEIN (AFU_ORTHOLOGUE AFUA_1G14230)"/>
    <property type="match status" value="1"/>
</dbReference>
<keyword evidence="3" id="KW-1185">Reference proteome</keyword>
<proteinExistence type="predicted"/>
<reference evidence="2 3" key="1">
    <citation type="journal article" date="2018" name="Front. Microbiol.">
        <title>Genome-Wide Analysis of Corynespora cassiicola Leaf Fall Disease Putative Effectors.</title>
        <authorList>
            <person name="Lopez D."/>
            <person name="Ribeiro S."/>
            <person name="Label P."/>
            <person name="Fumanal B."/>
            <person name="Venisse J.S."/>
            <person name="Kohler A."/>
            <person name="de Oliveira R.R."/>
            <person name="Labutti K."/>
            <person name="Lipzen A."/>
            <person name="Lail K."/>
            <person name="Bauer D."/>
            <person name="Ohm R.A."/>
            <person name="Barry K.W."/>
            <person name="Spatafora J."/>
            <person name="Grigoriev I.V."/>
            <person name="Martin F.M."/>
            <person name="Pujade-Renaud V."/>
        </authorList>
    </citation>
    <scope>NUCLEOTIDE SEQUENCE [LARGE SCALE GENOMIC DNA]</scope>
    <source>
        <strain evidence="2 3">Philippines</strain>
    </source>
</reference>
<dbReference type="PANTHER" id="PTHR35567">
    <property type="entry name" value="MALATE DEHYDROGENASE (AFU_ORTHOLOGUE AFUA_2G13800)"/>
    <property type="match status" value="1"/>
</dbReference>
<accession>A0A2T2PBT4</accession>
<feature type="chain" id="PRO_5015586265" description="Malate dehydrogenase" evidence="1">
    <location>
        <begin position="26"/>
        <end position="237"/>
    </location>
</feature>